<keyword evidence="3" id="KW-0547">Nucleotide-binding</keyword>
<dbReference type="InterPro" id="IPR017927">
    <property type="entry name" value="FAD-bd_FR_type"/>
</dbReference>
<comment type="caution">
    <text evidence="6">The sequence shown here is derived from an EMBL/GenBank/DDBJ whole genome shotgun (WGS) entry which is preliminary data.</text>
</comment>
<dbReference type="Proteomes" id="UP000316649">
    <property type="component" value="Unassembled WGS sequence"/>
</dbReference>
<dbReference type="InterPro" id="IPR039261">
    <property type="entry name" value="FNR_nucleotide-bd"/>
</dbReference>
<organism evidence="6 7">
    <name type="scientific">Sedimenticola selenatireducens</name>
    <dbReference type="NCBI Taxonomy" id="191960"/>
    <lineage>
        <taxon>Bacteria</taxon>
        <taxon>Pseudomonadati</taxon>
        <taxon>Pseudomonadota</taxon>
        <taxon>Gammaproteobacteria</taxon>
        <taxon>Chromatiales</taxon>
        <taxon>Sedimenticolaceae</taxon>
        <taxon>Sedimenticola</taxon>
    </lineage>
</organism>
<sequence>MLSRAFGSHKTSLYFMKTSKFSYNATVTRCIEVTGEIRILQVCLDNPGFKFKAGQYTMLGLLREAPRIPEAAVEDEGDEPGGDPMIRRAYSIASGSSQQEYLEFYVSIVSSGALTPRLFALKEGDRLHVAEKSKGIFTLDKVPQESDVLLVGTGTGLAPYISMLRSEVLANRDRRIAVLHGASFSWDLGYRRELESLAQYNDHFRYIPTISRPQIDQDWQGFTGRLPPFLDDPAIEELCGFALDPGPSHVLLCGNPAMIENATVRLEARGYQQKRPREPGNLHMEKYW</sequence>
<dbReference type="PANTHER" id="PTHR47878:SF2">
    <property type="entry name" value="OXIDOREDUCTASE FAD_NAD(P)-BINDING DOMAIN PROTEIN"/>
    <property type="match status" value="1"/>
</dbReference>
<dbReference type="AlphaFoldDB" id="A0A557SLN7"/>
<evidence type="ECO:0000256" key="1">
    <source>
        <dbReference type="ARBA" id="ARBA00008312"/>
    </source>
</evidence>
<proteinExistence type="inferred from homology"/>
<dbReference type="InterPro" id="IPR033892">
    <property type="entry name" value="FNR_bac"/>
</dbReference>
<evidence type="ECO:0000259" key="5">
    <source>
        <dbReference type="PROSITE" id="PS51384"/>
    </source>
</evidence>
<dbReference type="SUPFAM" id="SSF63380">
    <property type="entry name" value="Riboflavin synthase domain-like"/>
    <property type="match status" value="1"/>
</dbReference>
<dbReference type="Pfam" id="PF00175">
    <property type="entry name" value="NAD_binding_1"/>
    <property type="match status" value="1"/>
</dbReference>
<dbReference type="PRINTS" id="PR00371">
    <property type="entry name" value="FPNCR"/>
</dbReference>
<dbReference type="EMBL" id="VMNH01000003">
    <property type="protein sequence ID" value="TVO78334.1"/>
    <property type="molecule type" value="Genomic_DNA"/>
</dbReference>
<protein>
    <recommendedName>
        <fullName evidence="2">ferredoxin--NADP(+) reductase</fullName>
        <ecNumber evidence="2">1.18.1.2</ecNumber>
    </recommendedName>
</protein>
<comment type="similarity">
    <text evidence="1">Belongs to the ferredoxin--NADP reductase type 1 family.</text>
</comment>
<dbReference type="EC" id="1.18.1.2" evidence="2"/>
<evidence type="ECO:0000256" key="3">
    <source>
        <dbReference type="ARBA" id="ARBA00022741"/>
    </source>
</evidence>
<evidence type="ECO:0000313" key="7">
    <source>
        <dbReference type="Proteomes" id="UP000316649"/>
    </source>
</evidence>
<dbReference type="PROSITE" id="PS51384">
    <property type="entry name" value="FAD_FR"/>
    <property type="match status" value="1"/>
</dbReference>
<dbReference type="OrthoDB" id="9784483at2"/>
<dbReference type="GO" id="GO:0004324">
    <property type="term" value="F:ferredoxin-NADP+ reductase activity"/>
    <property type="evidence" value="ECO:0007669"/>
    <property type="project" value="UniProtKB-EC"/>
</dbReference>
<evidence type="ECO:0000313" key="6">
    <source>
        <dbReference type="EMBL" id="TVO78334.1"/>
    </source>
</evidence>
<comment type="catalytic activity">
    <reaction evidence="4">
        <text>2 reduced [2Fe-2S]-[ferredoxin] + NADP(+) + H(+) = 2 oxidized [2Fe-2S]-[ferredoxin] + NADPH</text>
        <dbReference type="Rhea" id="RHEA:20125"/>
        <dbReference type="Rhea" id="RHEA-COMP:10000"/>
        <dbReference type="Rhea" id="RHEA-COMP:10001"/>
        <dbReference type="ChEBI" id="CHEBI:15378"/>
        <dbReference type="ChEBI" id="CHEBI:33737"/>
        <dbReference type="ChEBI" id="CHEBI:33738"/>
        <dbReference type="ChEBI" id="CHEBI:57783"/>
        <dbReference type="ChEBI" id="CHEBI:58349"/>
        <dbReference type="EC" id="1.18.1.2"/>
    </reaction>
</comment>
<keyword evidence="7" id="KW-1185">Reference proteome</keyword>
<dbReference type="InterPro" id="IPR051930">
    <property type="entry name" value="FNR_type-1"/>
</dbReference>
<name>A0A557SLN7_9GAMM</name>
<evidence type="ECO:0000256" key="4">
    <source>
        <dbReference type="ARBA" id="ARBA00047776"/>
    </source>
</evidence>
<feature type="domain" description="FAD-binding FR-type" evidence="5">
    <location>
        <begin position="20"/>
        <end position="140"/>
    </location>
</feature>
<gene>
    <name evidence="6" type="ORF">FHP88_01305</name>
</gene>
<reference evidence="6 7" key="1">
    <citation type="submission" date="2019-07" db="EMBL/GenBank/DDBJ databases">
        <title>The pathways for chlorine oxyanion respiration interact through the shared metabolite chlorate.</title>
        <authorList>
            <person name="Barnum T.P."/>
            <person name="Cheng Y."/>
            <person name="Hill K.A."/>
            <person name="Lucas L.N."/>
            <person name="Carlson H.K."/>
            <person name="Coates J.D."/>
        </authorList>
    </citation>
    <scope>NUCLEOTIDE SEQUENCE [LARGE SCALE GENOMIC DNA]</scope>
    <source>
        <strain evidence="6 7">BK-1</strain>
    </source>
</reference>
<dbReference type="GO" id="GO:0000166">
    <property type="term" value="F:nucleotide binding"/>
    <property type="evidence" value="ECO:0007669"/>
    <property type="project" value="UniProtKB-KW"/>
</dbReference>
<evidence type="ECO:0000256" key="2">
    <source>
        <dbReference type="ARBA" id="ARBA00013223"/>
    </source>
</evidence>
<accession>A0A557SLN7</accession>
<dbReference type="InterPro" id="IPR017938">
    <property type="entry name" value="Riboflavin_synthase-like_b-brl"/>
</dbReference>
<dbReference type="Gene3D" id="3.40.50.80">
    <property type="entry name" value="Nucleotide-binding domain of ferredoxin-NADP reductase (FNR) module"/>
    <property type="match status" value="1"/>
</dbReference>
<dbReference type="CDD" id="cd06195">
    <property type="entry name" value="FNR1"/>
    <property type="match status" value="1"/>
</dbReference>
<dbReference type="PANTHER" id="PTHR47878">
    <property type="entry name" value="OXIDOREDUCTASE FAD/NAD(P)-BINDING DOMAIN PROTEIN"/>
    <property type="match status" value="1"/>
</dbReference>
<dbReference type="Gene3D" id="2.40.30.10">
    <property type="entry name" value="Translation factors"/>
    <property type="match status" value="1"/>
</dbReference>
<dbReference type="InterPro" id="IPR001433">
    <property type="entry name" value="OxRdtase_FAD/NAD-bd"/>
</dbReference>
<dbReference type="InterPro" id="IPR001709">
    <property type="entry name" value="Flavoprot_Pyr_Nucl_cyt_Rdtase"/>
</dbReference>
<dbReference type="SUPFAM" id="SSF52343">
    <property type="entry name" value="Ferredoxin reductase-like, C-terminal NADP-linked domain"/>
    <property type="match status" value="1"/>
</dbReference>